<keyword evidence="5" id="KW-0235">DNA replication</keyword>
<evidence type="ECO:0000313" key="10">
    <source>
        <dbReference type="EnsemblPlants" id="Solyc03g013470.1.1"/>
    </source>
</evidence>
<sequence>MSYAMGLVVVKPCFAPSKEQDILLLGGVMHRAYEIYYELFHINIFKRSTSSSLAFDIFPTLYYDPKRWSIYIPNRNEDTFIRHGYYSGHSDTYIPYGKELYYYDVHSLYPYIMKNFLMTGGEFGINPGTTVTELATAITACARIHMHPCISRDDCHYNDTDSVLLNGLLPDSDISCTDLGNFKHDYAFYEGIHLAAKSYTLSKEGHGAVINDKVVANSLETPKWYKKQYENLNRTTEAFVKTLFFVNWKKLDVSERYINFHLGSPTNTKREAV</sequence>
<reference evidence="10" key="2">
    <citation type="submission" date="2015-06" db="UniProtKB">
        <authorList>
            <consortium name="EnsemblPlants"/>
        </authorList>
    </citation>
    <scope>IDENTIFICATION</scope>
    <source>
        <strain evidence="10">cv. Heinz 1706</strain>
    </source>
</reference>
<dbReference type="InterPro" id="IPR043502">
    <property type="entry name" value="DNA/RNA_pol_sf"/>
</dbReference>
<dbReference type="InterPro" id="IPR004868">
    <property type="entry name" value="DNA-dir_DNA_pol_B_mt/vir"/>
</dbReference>
<evidence type="ECO:0000256" key="4">
    <source>
        <dbReference type="ARBA" id="ARBA00022695"/>
    </source>
</evidence>
<dbReference type="Proteomes" id="UP000004994">
    <property type="component" value="Chromosome 3"/>
</dbReference>
<feature type="domain" description="DNA-directed DNA polymerase family B mitochondria/virus" evidence="9">
    <location>
        <begin position="19"/>
        <end position="138"/>
    </location>
</feature>
<dbReference type="GO" id="GO:0006260">
    <property type="term" value="P:DNA replication"/>
    <property type="evidence" value="ECO:0007669"/>
    <property type="project" value="UniProtKB-KW"/>
</dbReference>
<dbReference type="HOGENOM" id="CLU_1020844_0_0_1"/>
<keyword evidence="4" id="KW-0548">Nucleotidyltransferase</keyword>
<evidence type="ECO:0000256" key="8">
    <source>
        <dbReference type="ARBA" id="ARBA00049244"/>
    </source>
</evidence>
<dbReference type="STRING" id="4081.K4BER8"/>
<evidence type="ECO:0000256" key="6">
    <source>
        <dbReference type="ARBA" id="ARBA00022932"/>
    </source>
</evidence>
<evidence type="ECO:0000256" key="2">
    <source>
        <dbReference type="ARBA" id="ARBA00012417"/>
    </source>
</evidence>
<dbReference type="PANTHER" id="PTHR33568">
    <property type="entry name" value="DNA POLYMERASE"/>
    <property type="match status" value="1"/>
</dbReference>
<dbReference type="Gramene" id="Solyc03g013470.1.1">
    <property type="protein sequence ID" value="Solyc03g013470.1.1"/>
    <property type="gene ID" value="Solyc03g013470.1"/>
</dbReference>
<dbReference type="InParanoid" id="K4BER8"/>
<evidence type="ECO:0000259" key="9">
    <source>
        <dbReference type="Pfam" id="PF03175"/>
    </source>
</evidence>
<keyword evidence="7" id="KW-0238">DNA-binding</keyword>
<evidence type="ECO:0000313" key="11">
    <source>
        <dbReference type="Proteomes" id="UP000004994"/>
    </source>
</evidence>
<dbReference type="Gene3D" id="3.90.1600.10">
    <property type="entry name" value="Palm domain of DNA polymerase"/>
    <property type="match status" value="1"/>
</dbReference>
<dbReference type="Pfam" id="PF03175">
    <property type="entry name" value="DNA_pol_B_2"/>
    <property type="match status" value="1"/>
</dbReference>
<dbReference type="EC" id="2.7.7.7" evidence="2"/>
<keyword evidence="11" id="KW-1185">Reference proteome</keyword>
<protein>
    <recommendedName>
        <fullName evidence="2">DNA-directed DNA polymerase</fullName>
        <ecNumber evidence="2">2.7.7.7</ecNumber>
    </recommendedName>
</protein>
<accession>K4BER8</accession>
<organism evidence="10">
    <name type="scientific">Solanum lycopersicum</name>
    <name type="common">Tomato</name>
    <name type="synonym">Lycopersicon esculentum</name>
    <dbReference type="NCBI Taxonomy" id="4081"/>
    <lineage>
        <taxon>Eukaryota</taxon>
        <taxon>Viridiplantae</taxon>
        <taxon>Streptophyta</taxon>
        <taxon>Embryophyta</taxon>
        <taxon>Tracheophyta</taxon>
        <taxon>Spermatophyta</taxon>
        <taxon>Magnoliopsida</taxon>
        <taxon>eudicotyledons</taxon>
        <taxon>Gunneridae</taxon>
        <taxon>Pentapetalae</taxon>
        <taxon>asterids</taxon>
        <taxon>lamiids</taxon>
        <taxon>Solanales</taxon>
        <taxon>Solanaceae</taxon>
        <taxon>Solanoideae</taxon>
        <taxon>Solaneae</taxon>
        <taxon>Solanum</taxon>
        <taxon>Solanum subgen. Lycopersicon</taxon>
    </lineage>
</organism>
<comment type="similarity">
    <text evidence="1">Belongs to the DNA polymerase type-B family.</text>
</comment>
<dbReference type="GO" id="GO:0003887">
    <property type="term" value="F:DNA-directed DNA polymerase activity"/>
    <property type="evidence" value="ECO:0007669"/>
    <property type="project" value="UniProtKB-KW"/>
</dbReference>
<evidence type="ECO:0000256" key="3">
    <source>
        <dbReference type="ARBA" id="ARBA00022679"/>
    </source>
</evidence>
<dbReference type="InterPro" id="IPR023211">
    <property type="entry name" value="DNA_pol_palm_dom_sf"/>
</dbReference>
<evidence type="ECO:0000256" key="5">
    <source>
        <dbReference type="ARBA" id="ARBA00022705"/>
    </source>
</evidence>
<dbReference type="GO" id="GO:0000166">
    <property type="term" value="F:nucleotide binding"/>
    <property type="evidence" value="ECO:0007669"/>
    <property type="project" value="InterPro"/>
</dbReference>
<keyword evidence="6" id="KW-0239">DNA-directed DNA polymerase</keyword>
<proteinExistence type="inferred from homology"/>
<dbReference type="GO" id="GO:0003677">
    <property type="term" value="F:DNA binding"/>
    <property type="evidence" value="ECO:0007669"/>
    <property type="project" value="UniProtKB-KW"/>
</dbReference>
<evidence type="ECO:0000256" key="1">
    <source>
        <dbReference type="ARBA" id="ARBA00005755"/>
    </source>
</evidence>
<dbReference type="SUPFAM" id="SSF56672">
    <property type="entry name" value="DNA/RNA polymerases"/>
    <property type="match status" value="1"/>
</dbReference>
<reference evidence="10" key="1">
    <citation type="journal article" date="2012" name="Nature">
        <title>The tomato genome sequence provides insights into fleshy fruit evolution.</title>
        <authorList>
            <consortium name="Tomato Genome Consortium"/>
        </authorList>
    </citation>
    <scope>NUCLEOTIDE SEQUENCE [LARGE SCALE GENOMIC DNA]</scope>
    <source>
        <strain evidence="10">cv. Heinz 1706</strain>
    </source>
</reference>
<dbReference type="PaxDb" id="4081-Solyc03g013470.1.1"/>
<comment type="catalytic activity">
    <reaction evidence="8">
        <text>DNA(n) + a 2'-deoxyribonucleoside 5'-triphosphate = DNA(n+1) + diphosphate</text>
        <dbReference type="Rhea" id="RHEA:22508"/>
        <dbReference type="Rhea" id="RHEA-COMP:17339"/>
        <dbReference type="Rhea" id="RHEA-COMP:17340"/>
        <dbReference type="ChEBI" id="CHEBI:33019"/>
        <dbReference type="ChEBI" id="CHEBI:61560"/>
        <dbReference type="ChEBI" id="CHEBI:173112"/>
        <dbReference type="EC" id="2.7.7.7"/>
    </reaction>
</comment>
<dbReference type="eggNOG" id="ENOG502R6TI">
    <property type="taxonomic scope" value="Eukaryota"/>
</dbReference>
<dbReference type="PhylomeDB" id="K4BER8"/>
<name>K4BER8_SOLLC</name>
<dbReference type="PANTHER" id="PTHR33568:SF3">
    <property type="entry name" value="DNA-DIRECTED DNA POLYMERASE"/>
    <property type="match status" value="1"/>
</dbReference>
<dbReference type="EnsemblPlants" id="Solyc03g013470.1.1">
    <property type="protein sequence ID" value="Solyc03g013470.1.1"/>
    <property type="gene ID" value="Solyc03g013470.1"/>
</dbReference>
<dbReference type="AlphaFoldDB" id="K4BER8"/>
<keyword evidence="3" id="KW-0808">Transferase</keyword>
<evidence type="ECO:0000256" key="7">
    <source>
        <dbReference type="ARBA" id="ARBA00023125"/>
    </source>
</evidence>